<feature type="compositionally biased region" description="Low complexity" evidence="2">
    <location>
        <begin position="2372"/>
        <end position="2395"/>
    </location>
</feature>
<dbReference type="SMART" id="SM00343">
    <property type="entry name" value="ZnF_C2HC"/>
    <property type="match status" value="1"/>
</dbReference>
<keyword evidence="3" id="KW-0472">Membrane</keyword>
<organism evidence="7 8">
    <name type="scientific">Symbiodinium microadriaticum</name>
    <name type="common">Dinoflagellate</name>
    <name type="synonym">Zooxanthella microadriatica</name>
    <dbReference type="NCBI Taxonomy" id="2951"/>
    <lineage>
        <taxon>Eukaryota</taxon>
        <taxon>Sar</taxon>
        <taxon>Alveolata</taxon>
        <taxon>Dinophyceae</taxon>
        <taxon>Suessiales</taxon>
        <taxon>Symbiodiniaceae</taxon>
        <taxon>Symbiodinium</taxon>
    </lineage>
</organism>
<keyword evidence="1" id="KW-0863">Zinc-finger</keyword>
<dbReference type="PROSITE" id="PS50994">
    <property type="entry name" value="INTEGRASE"/>
    <property type="match status" value="1"/>
</dbReference>
<dbReference type="CDD" id="cd09272">
    <property type="entry name" value="RNase_HI_RT_Ty1"/>
    <property type="match status" value="1"/>
</dbReference>
<feature type="compositionally biased region" description="Polar residues" evidence="2">
    <location>
        <begin position="84"/>
        <end position="103"/>
    </location>
</feature>
<keyword evidence="8" id="KW-1185">Reference proteome</keyword>
<proteinExistence type="predicted"/>
<dbReference type="PANTHER" id="PTHR11439">
    <property type="entry name" value="GAG-POL-RELATED RETROTRANSPOSON"/>
    <property type="match status" value="1"/>
</dbReference>
<evidence type="ECO:0000313" key="8">
    <source>
        <dbReference type="Proteomes" id="UP000186817"/>
    </source>
</evidence>
<evidence type="ECO:0000313" key="7">
    <source>
        <dbReference type="EMBL" id="OLP78048.1"/>
    </source>
</evidence>
<protein>
    <submittedName>
        <fullName evidence="7">Retrovirus-related Pol polyprotein from transposon TNT 1-94</fullName>
    </submittedName>
</protein>
<feature type="zinc finger region" description="C3H1-type" evidence="1">
    <location>
        <begin position="365"/>
        <end position="393"/>
    </location>
</feature>
<evidence type="ECO:0000256" key="1">
    <source>
        <dbReference type="PROSITE-ProRule" id="PRU00723"/>
    </source>
</evidence>
<dbReference type="GO" id="GO:0008270">
    <property type="term" value="F:zinc ion binding"/>
    <property type="evidence" value="ECO:0007669"/>
    <property type="project" value="UniProtKB-KW"/>
</dbReference>
<feature type="transmembrane region" description="Helical" evidence="3">
    <location>
        <begin position="2302"/>
        <end position="2322"/>
    </location>
</feature>
<dbReference type="InterPro" id="IPR001584">
    <property type="entry name" value="Integrase_cat-core"/>
</dbReference>
<keyword evidence="3" id="KW-0812">Transmembrane</keyword>
<evidence type="ECO:0000256" key="3">
    <source>
        <dbReference type="SAM" id="Phobius"/>
    </source>
</evidence>
<keyword evidence="1" id="KW-0862">Zinc</keyword>
<dbReference type="InterPro" id="IPR013103">
    <property type="entry name" value="RVT_2"/>
</dbReference>
<dbReference type="GO" id="GO:0015074">
    <property type="term" value="P:DNA integration"/>
    <property type="evidence" value="ECO:0007669"/>
    <property type="project" value="InterPro"/>
</dbReference>
<accession>A0A1Q9C550</accession>
<evidence type="ECO:0000259" key="4">
    <source>
        <dbReference type="PROSITE" id="PS50103"/>
    </source>
</evidence>
<keyword evidence="3" id="KW-1133">Transmembrane helix</keyword>
<feature type="region of interest" description="Disordered" evidence="2">
    <location>
        <begin position="1032"/>
        <end position="1137"/>
    </location>
</feature>
<dbReference type="PROSITE" id="PS50103">
    <property type="entry name" value="ZF_C3H1"/>
    <property type="match status" value="1"/>
</dbReference>
<feature type="region of interest" description="Disordered" evidence="2">
    <location>
        <begin position="1"/>
        <end position="33"/>
    </location>
</feature>
<feature type="domain" description="CCHC-type" evidence="5">
    <location>
        <begin position="403"/>
        <end position="418"/>
    </location>
</feature>
<feature type="domain" description="C3H1-type" evidence="4">
    <location>
        <begin position="365"/>
        <end position="393"/>
    </location>
</feature>
<feature type="region of interest" description="Disordered" evidence="2">
    <location>
        <begin position="333"/>
        <end position="368"/>
    </location>
</feature>
<keyword evidence="1" id="KW-0479">Metal-binding</keyword>
<dbReference type="SUPFAM" id="SSF56672">
    <property type="entry name" value="DNA/RNA polymerases"/>
    <property type="match status" value="1"/>
</dbReference>
<feature type="domain" description="Integrase catalytic" evidence="6">
    <location>
        <begin position="1170"/>
        <end position="1285"/>
    </location>
</feature>
<dbReference type="Gene3D" id="3.30.420.10">
    <property type="entry name" value="Ribonuclease H-like superfamily/Ribonuclease H"/>
    <property type="match status" value="1"/>
</dbReference>
<dbReference type="EMBL" id="LSRX01001670">
    <property type="protein sequence ID" value="OLP78048.1"/>
    <property type="molecule type" value="Genomic_DNA"/>
</dbReference>
<reference evidence="7 8" key="1">
    <citation type="submission" date="2016-02" db="EMBL/GenBank/DDBJ databases">
        <title>Genome analysis of coral dinoflagellate symbionts highlights evolutionary adaptations to a symbiotic lifestyle.</title>
        <authorList>
            <person name="Aranda M."/>
            <person name="Li Y."/>
            <person name="Liew Y.J."/>
            <person name="Baumgarten S."/>
            <person name="Simakov O."/>
            <person name="Wilson M."/>
            <person name="Piel J."/>
            <person name="Ashoor H."/>
            <person name="Bougouffa S."/>
            <person name="Bajic V.B."/>
            <person name="Ryu T."/>
            <person name="Ravasi T."/>
            <person name="Bayer T."/>
            <person name="Micklem G."/>
            <person name="Kim H."/>
            <person name="Bhak J."/>
            <person name="Lajeunesse T.C."/>
            <person name="Voolstra C.R."/>
        </authorList>
    </citation>
    <scope>NUCLEOTIDE SEQUENCE [LARGE SCALE GENOMIC DNA]</scope>
    <source>
        <strain evidence="7 8">CCMP2467</strain>
    </source>
</reference>
<dbReference type="Pfam" id="PF07727">
    <property type="entry name" value="RVT_2"/>
    <property type="match status" value="1"/>
</dbReference>
<dbReference type="OrthoDB" id="415078at2759"/>
<evidence type="ECO:0000256" key="2">
    <source>
        <dbReference type="SAM" id="MobiDB-lite"/>
    </source>
</evidence>
<dbReference type="SUPFAM" id="SSF53098">
    <property type="entry name" value="Ribonuclease H-like"/>
    <property type="match status" value="1"/>
</dbReference>
<sequence length="2526" mass="281267">MKARYKLMRPSRGDREFAPSPLLAENAGDETAKSAELFECSSGRPRTPSPPPAATTVTESPVLEALATGMRQLQELQAQALARGSSSPTGESVKPGTTTLTPLPEVSTTAESALKFQDWVEVTGAAMADVSEQSSLWWGALTRVVEEAYARWLSATPLERLNVSLNGARELTEGRWVRVNARVANMLLSCMQEEIRMDMVSRRISQSCPMIMYRLYTYYQPGGPAERHDLLRRLQCPSEYGKSESMEDTIQVLRSWPRWLARCRAVNMVPPDASVLARGLMGLTAKHISSSQDSSFRTSMLRTSLRLDGQPTLEQVLAYQRHLQAELEMLHSAGTTSSTTPAVRAVEPTSTSPTNSKNKLKDKDRAGDQPCRYFAKSTGCKRGERCTFSHSMSHLDREARSKKCLKCGSEAHRQRDCPTGRPAQKATGAPPREPKAIGAAPWTLDSLVQAAQAVVQAQGAREGDSSPEKTQRPTVKVLNVKDVMVCALKESSAALLDSGATHCLRTAKSWSEWNEAEEVQVQLAGAATLMMRMSEKGSLLMPPTPEGTSASSQGQPQTIVPMGELVKTLGYTLVWAPDRCHLEDREGHRVPLNTSRGCPHLCEAEALSLIARVEDRKREQMENATLNTLDQVTIATAHMDQTWMDFMMKYVRDGNVDDGRRALRDAPFLQGIPGECLSGLVQGDIKGKGWNVFKQIEYLSRVQRRRLWSAKRWIVHVCAGDPGHWELFKLDQGETTVIELDKQRNRSHDITSSPTWRMLLWGGKADVVLGGPSGRGGFPANWAEATLSDKKAMTLVSRMLWLYAVAKAGRLQNASGAERGRPVGFVLEHPAEVKKRTGVHKQTPRNSLWETPMWEEFQEEMDMTQVSFDQRATGSSLSIPTTLGTNVLYLTALQGQGMDADTEEPKPCDEECGDDTWSSGLVGALVTSLTFWSNQPREAPALRAMTPAQWKQHVDAGHINYNRECLTCVMGRGTGRRHGRIRHPEMFTLTLDLAGPVQPGLDVTSKGTMGKGLRYLLAAKFTLPKEFVKAYTGKNPPPESGLQVTVEAQSFRDDEGEEEGERKELIKPSLQPPHEGGDQSEDLFDDPSLLKEREELKKPSLQPPHEGGDPFIYVEDEPGEQGPLFDREDEPGEQGPAHYEVQIPDEATRFIGATKNQRQAYDDGEDSLYAPSEPEINEDAGDVEAPEEPTGKGQVVVGDCEPPESVVLLFAKGLKDNSAMSVKAALQDIVLYLESFGLPVCRLHADHGETFNHSIRTWLRDRGIRATWSEPGIPQGNGRAEAAAQRATVLQLKSRLAAPYGAPVLIKQKAFDSSGPRRRDRAFESKWLRGVYVGLSGILQGGHVIYLPGTSESKEKFAHTFHVRVGLSDPGPPQDSLVVDEPPRPRRRILGKVPISDIEMRAMSLDIKALGVHAEARATDLLDAWSLTAAYSLVDELAEAGFFAERKFGVFRHGGAVGWLTGFGENPQVSRVLARLVTEVVPEATFTSIWVSRNVQRLMHVDQNNDEATYNYAIPIRVSHKGGELWVELRKGDRVSGPVKEKVNDKGQRFYGHLLCQKLGDCNVFSPRSKHEVEPWTGTRTVLIAYTPQCMGKLSYDMIQSLEDHGFQPPLSQLPEFFVRNQTAIHLSAVGVNDVKVEEEPYNVDECREGPECLYGDWEMYLKVHDGLVKVEDALGDYVDREIPMMAKAEMGYAQNVEDKLSELVAPLEVTYQVDPKEVMEHLSLWEGAIRKEVQNIEVAIVRLQRGDPVREDWLSKPGVQRLPTKFVFTIKPNSEAKSGDRTTWYKRKARLVVCGNLARQDTSELYTEAAPAEAVRMSLVLAKQRRWIVGVLDVVAAFLKTPIGTSPSHPVILIQPPKLLQALNLAAPMELWALVRALYGLRQSPALWAEHRDYTIEQTPKPPGLQMRKGRTVTSWWGVYDEKNVLVAVVLIYVDDFMLCGAEKVVEQLSAMIRSVWETSPLSVLSERNPIRFLGMELTIRGRDQGIYISQQGYVDEMLKSHGIVDKDKIPIGKDQAVYEITDADMASDEGLINLAQTLTGELLWVAQRSRPDISYSCCLLSTLTTRAPQRVVDIAYKVMRYLNRTSSYALQVKAEDNSIKLFTDAAFAPSGAKSHSGFLVMWGATPIVWRSARQATVALSTAESELIAILEGGIAVLGVEAMLYDLWIHVDSRVILSDSTSALTISSGTGSWRTRHLRIKASWLQEMLAAKTFVAVHCPGLVQPADLLTKALPSQRLQDLLELWGVGQVKEEDDAVRTIRTSSKTASERVLVAMICCMMFLGAQGRDVQVHQGPQIDYDMAGLMVILLMVLGGLVLYELARWVLIEFYREWAPGASVRKLRRLEKLRDATSRAIQEELDKRELQQRTQRRSTTTTPTSTSEPHQAASSRSAPSPRTPEATSARPTTVLRSPDGWSITSDSDFNRENEEERICTDVMMLMRCEELREALEDTGQVKTGLKNDQAQRMGRYVAARMNLRDAPTAKQFRYILWLWRARDLQGRVLLRYRDVQNRTETSRTINRWKAM</sequence>
<dbReference type="Pfam" id="PF00642">
    <property type="entry name" value="zf-CCCH"/>
    <property type="match status" value="1"/>
</dbReference>
<gene>
    <name evidence="7" type="ORF">AK812_SmicGene41822</name>
</gene>
<dbReference type="SMART" id="SM00356">
    <property type="entry name" value="ZnF_C3H1"/>
    <property type="match status" value="1"/>
</dbReference>
<dbReference type="InterPro" id="IPR036397">
    <property type="entry name" value="RNaseH_sf"/>
</dbReference>
<dbReference type="PANTHER" id="PTHR11439:SF483">
    <property type="entry name" value="PEPTIDE SYNTHASE GLIP-LIKE, PUTATIVE (AFU_ORTHOLOGUE AFUA_3G12920)-RELATED"/>
    <property type="match status" value="1"/>
</dbReference>
<feature type="region of interest" description="Disordered" evidence="2">
    <location>
        <begin position="2358"/>
        <end position="2423"/>
    </location>
</feature>
<comment type="caution">
    <text evidence="7">The sequence shown here is derived from an EMBL/GenBank/DDBJ whole genome shotgun (WGS) entry which is preliminary data.</text>
</comment>
<feature type="compositionally biased region" description="Polar residues" evidence="2">
    <location>
        <begin position="348"/>
        <end position="357"/>
    </location>
</feature>
<feature type="region of interest" description="Disordered" evidence="2">
    <location>
        <begin position="412"/>
        <end position="437"/>
    </location>
</feature>
<feature type="compositionally biased region" description="Polar residues" evidence="2">
    <location>
        <begin position="2400"/>
        <end position="2410"/>
    </location>
</feature>
<dbReference type="InterPro" id="IPR001878">
    <property type="entry name" value="Znf_CCHC"/>
</dbReference>
<evidence type="ECO:0000259" key="5">
    <source>
        <dbReference type="PROSITE" id="PS50158"/>
    </source>
</evidence>
<feature type="region of interest" description="Disordered" evidence="2">
    <location>
        <begin position="79"/>
        <end position="103"/>
    </location>
</feature>
<feature type="compositionally biased region" description="Basic and acidic residues" evidence="2">
    <location>
        <begin position="1088"/>
        <end position="1098"/>
    </location>
</feature>
<dbReference type="Proteomes" id="UP000186817">
    <property type="component" value="Unassembled WGS sequence"/>
</dbReference>
<evidence type="ECO:0000259" key="6">
    <source>
        <dbReference type="PROSITE" id="PS50994"/>
    </source>
</evidence>
<feature type="compositionally biased region" description="Acidic residues" evidence="2">
    <location>
        <begin position="1175"/>
        <end position="1187"/>
    </location>
</feature>
<dbReference type="GO" id="GO:0003676">
    <property type="term" value="F:nucleic acid binding"/>
    <property type="evidence" value="ECO:0007669"/>
    <property type="project" value="InterPro"/>
</dbReference>
<dbReference type="PROSITE" id="PS50158">
    <property type="entry name" value="ZF_CCHC"/>
    <property type="match status" value="1"/>
</dbReference>
<dbReference type="InterPro" id="IPR000571">
    <property type="entry name" value="Znf_CCCH"/>
</dbReference>
<dbReference type="InterPro" id="IPR012337">
    <property type="entry name" value="RNaseH-like_sf"/>
</dbReference>
<feature type="region of interest" description="Disordered" evidence="2">
    <location>
        <begin position="1157"/>
        <end position="1192"/>
    </location>
</feature>
<name>A0A1Q9C550_SYMMI</name>
<dbReference type="InterPro" id="IPR043502">
    <property type="entry name" value="DNA/RNA_pol_sf"/>
</dbReference>